<sequence length="441" mass="47914">MASGLAASIRGSTESDTFDLAGQTPATVTTNITQAFKDPFPIDEMIRITFVTGAGKLGRQKYDEGCAKAVTSSLRALGFDEDRAASCVRECAGLFKLQHDTGKNLKTVVVFPRINDASDPGGGDDNEGGGASGSDDSLLLQRGSPEEMIALSPISMFPNLLKNRCPSWSQKKGCNAAISDIQRLVSSLEERLMEGVILDDNEQAFYDTMSVDDLKEKHNIVKEAMQKQVETDGNITPEEHKQLLTQVSDRLDTINADLEAAKIENKPKKAEKLSNMKTKVQQRQAMLRKITPKNPAPLRYQSEIENLNVELIPLLKLEDSTKGRLLSVKETKTLARKDEILEEITQLENDSRGWFEDDASFALRVKKSKAAAKQASKASAKKSSTSAKKSSSTNTSAWMSSSSLGRRPVAKARGKVRGAKKKTSGGSGGVFAAMMDDSDSD</sequence>
<protein>
    <submittedName>
        <fullName evidence="2">Uncharacterized protein</fullName>
    </submittedName>
</protein>
<dbReference type="OrthoDB" id="496479at2759"/>
<proteinExistence type="predicted"/>
<organism evidence="2 3">
    <name type="scientific">Pseudo-nitzschia multistriata</name>
    <dbReference type="NCBI Taxonomy" id="183589"/>
    <lineage>
        <taxon>Eukaryota</taxon>
        <taxon>Sar</taxon>
        <taxon>Stramenopiles</taxon>
        <taxon>Ochrophyta</taxon>
        <taxon>Bacillariophyta</taxon>
        <taxon>Bacillariophyceae</taxon>
        <taxon>Bacillariophycidae</taxon>
        <taxon>Bacillariales</taxon>
        <taxon>Bacillariaceae</taxon>
        <taxon>Pseudo-nitzschia</taxon>
    </lineage>
</organism>
<dbReference type="Proteomes" id="UP000291116">
    <property type="component" value="Unassembled WGS sequence"/>
</dbReference>
<reference evidence="2 3" key="1">
    <citation type="submission" date="2019-01" db="EMBL/GenBank/DDBJ databases">
        <authorList>
            <person name="Ferrante I. M."/>
        </authorList>
    </citation>
    <scope>NUCLEOTIDE SEQUENCE [LARGE SCALE GENOMIC DNA]</scope>
    <source>
        <strain evidence="2 3">B856</strain>
    </source>
</reference>
<evidence type="ECO:0000313" key="2">
    <source>
        <dbReference type="EMBL" id="VEU42653.1"/>
    </source>
</evidence>
<name>A0A448ZKV1_9STRA</name>
<feature type="region of interest" description="Disordered" evidence="1">
    <location>
        <begin position="374"/>
        <end position="441"/>
    </location>
</feature>
<keyword evidence="3" id="KW-1185">Reference proteome</keyword>
<feature type="region of interest" description="Disordered" evidence="1">
    <location>
        <begin position="116"/>
        <end position="139"/>
    </location>
</feature>
<gene>
    <name evidence="2" type="ORF">PSNMU_V1.4_AUG-EV-PASAV3_0096340</name>
</gene>
<accession>A0A448ZKV1</accession>
<evidence type="ECO:0000313" key="3">
    <source>
        <dbReference type="Proteomes" id="UP000291116"/>
    </source>
</evidence>
<evidence type="ECO:0000256" key="1">
    <source>
        <dbReference type="SAM" id="MobiDB-lite"/>
    </source>
</evidence>
<dbReference type="AlphaFoldDB" id="A0A448ZKV1"/>
<dbReference type="EMBL" id="CAACVS010000459">
    <property type="protein sequence ID" value="VEU42653.1"/>
    <property type="molecule type" value="Genomic_DNA"/>
</dbReference>
<feature type="compositionally biased region" description="Low complexity" evidence="1">
    <location>
        <begin position="374"/>
        <end position="403"/>
    </location>
</feature>
<feature type="compositionally biased region" description="Basic residues" evidence="1">
    <location>
        <begin position="408"/>
        <end position="423"/>
    </location>
</feature>